<gene>
    <name evidence="2" type="ORF">DDT56_08040</name>
</gene>
<reference evidence="2 3" key="1">
    <citation type="submission" date="2018-04" db="EMBL/GenBank/DDBJ databases">
        <title>Brenneria corticis sp.nov.</title>
        <authorList>
            <person name="Li Y."/>
        </authorList>
    </citation>
    <scope>NUCLEOTIDE SEQUENCE [LARGE SCALE GENOMIC DNA]</scope>
    <source>
        <strain evidence="2 3">CFCC 11842</strain>
    </source>
</reference>
<protein>
    <submittedName>
        <fullName evidence="2">Uncharacterized protein</fullName>
    </submittedName>
</protein>
<accession>A0A2U1U712</accession>
<feature type="region of interest" description="Disordered" evidence="1">
    <location>
        <begin position="1"/>
        <end position="22"/>
    </location>
</feature>
<organism evidence="2 3">
    <name type="scientific">Brenneria corticis</name>
    <dbReference type="NCBI Taxonomy" id="2173106"/>
    <lineage>
        <taxon>Bacteria</taxon>
        <taxon>Pseudomonadati</taxon>
        <taxon>Pseudomonadota</taxon>
        <taxon>Gammaproteobacteria</taxon>
        <taxon>Enterobacterales</taxon>
        <taxon>Pectobacteriaceae</taxon>
        <taxon>Brenneria</taxon>
    </lineage>
</organism>
<evidence type="ECO:0000313" key="2">
    <source>
        <dbReference type="EMBL" id="PWC17456.1"/>
    </source>
</evidence>
<dbReference type="AlphaFoldDB" id="A0A2U1U712"/>
<dbReference type="EMBL" id="QDKH01000007">
    <property type="protein sequence ID" value="PWC17456.1"/>
    <property type="molecule type" value="Genomic_DNA"/>
</dbReference>
<comment type="caution">
    <text evidence="2">The sequence shown here is derived from an EMBL/GenBank/DDBJ whole genome shotgun (WGS) entry which is preliminary data.</text>
</comment>
<sequence>MESGDKMAAEWRHQRPLPKPQSMLAPVLPALNMLLWVQYPRGREAAPGLRMENWAVRTADDS</sequence>
<feature type="compositionally biased region" description="Basic and acidic residues" evidence="1">
    <location>
        <begin position="1"/>
        <end position="13"/>
    </location>
</feature>
<proteinExistence type="predicted"/>
<name>A0A2U1U712_9GAMM</name>
<keyword evidence="3" id="KW-1185">Reference proteome</keyword>
<evidence type="ECO:0000256" key="1">
    <source>
        <dbReference type="SAM" id="MobiDB-lite"/>
    </source>
</evidence>
<evidence type="ECO:0000313" key="3">
    <source>
        <dbReference type="Proteomes" id="UP000296159"/>
    </source>
</evidence>
<dbReference type="Proteomes" id="UP000296159">
    <property type="component" value="Unassembled WGS sequence"/>
</dbReference>